<gene>
    <name evidence="4" type="ORF">K470DRAFT_214073</name>
</gene>
<organism evidence="4 5">
    <name type="scientific">Piedraia hortae CBS 480.64</name>
    <dbReference type="NCBI Taxonomy" id="1314780"/>
    <lineage>
        <taxon>Eukaryota</taxon>
        <taxon>Fungi</taxon>
        <taxon>Dikarya</taxon>
        <taxon>Ascomycota</taxon>
        <taxon>Pezizomycotina</taxon>
        <taxon>Dothideomycetes</taxon>
        <taxon>Dothideomycetidae</taxon>
        <taxon>Capnodiales</taxon>
        <taxon>Piedraiaceae</taxon>
        <taxon>Piedraia</taxon>
    </lineage>
</organism>
<dbReference type="GO" id="GO:0005975">
    <property type="term" value="P:carbohydrate metabolic process"/>
    <property type="evidence" value="ECO:0007669"/>
    <property type="project" value="InterPro"/>
</dbReference>
<evidence type="ECO:0000256" key="2">
    <source>
        <dbReference type="SAM" id="Phobius"/>
    </source>
</evidence>
<feature type="region of interest" description="Disordered" evidence="1">
    <location>
        <begin position="340"/>
        <end position="394"/>
    </location>
</feature>
<dbReference type="PANTHER" id="PTHR38121">
    <property type="entry name" value="GH16 DOMAIN-CONTAINING PROTEIN"/>
    <property type="match status" value="1"/>
</dbReference>
<keyword evidence="2" id="KW-0812">Transmembrane</keyword>
<evidence type="ECO:0000313" key="5">
    <source>
        <dbReference type="Proteomes" id="UP000799421"/>
    </source>
</evidence>
<feature type="compositionally biased region" description="Polar residues" evidence="1">
    <location>
        <begin position="361"/>
        <end position="371"/>
    </location>
</feature>
<feature type="transmembrane region" description="Helical" evidence="2">
    <location>
        <begin position="467"/>
        <end position="494"/>
    </location>
</feature>
<dbReference type="PANTHER" id="PTHR38121:SF2">
    <property type="entry name" value="ACYLTRANSFERASE 3 DOMAIN-CONTAINING PROTEIN"/>
    <property type="match status" value="1"/>
</dbReference>
<feature type="transmembrane region" description="Helical" evidence="2">
    <location>
        <begin position="628"/>
        <end position="649"/>
    </location>
</feature>
<dbReference type="Pfam" id="PF00722">
    <property type="entry name" value="Glyco_hydro_16"/>
    <property type="match status" value="1"/>
</dbReference>
<feature type="transmembrane region" description="Helical" evidence="2">
    <location>
        <begin position="553"/>
        <end position="571"/>
    </location>
</feature>
<evidence type="ECO:0000259" key="3">
    <source>
        <dbReference type="Pfam" id="PF00722"/>
    </source>
</evidence>
<proteinExistence type="predicted"/>
<protein>
    <submittedName>
        <fullName evidence="4">Glycoside hydrolase family 16 protein</fullName>
    </submittedName>
</protein>
<feature type="transmembrane region" description="Helical" evidence="2">
    <location>
        <begin position="789"/>
        <end position="812"/>
    </location>
</feature>
<sequence length="900" mass="100749">MGDGQTEDCRCGYFDPETRAVFTDSILVYFNETSRVPPDVFTVDEFEHVYEKGWTVYHREAASQKNVYFNESEVWNLKPQWLNLNVSGVTPQQVVTGAQLRSVRQDIQYDHFKVFMRSPAPYAGGSALTMRLEYNESASAELDLLNMDDSTNNACMQTSTKRQTPVPAWGKNYTELFERPYNSSPWDFWEYSMQWDRESITWAIGNMTTRKVPTTNASLVHVPSAFYLKHWSNGDANFMQGPPQNASAASIGWVRLFFNSSGHSLSQINSNSCNASQFCLTSDMTLRQSTDYTASATLPWTPPQSVDHRSKLPAIIAMVATSAIAAALIAYTLLHKVRRKSTESQPAPVGPRSNLEMDDLSVSNPAASASTVGRDKRSSGTSYQPLLDNRNSTMSNTLTMTSTVHHGMSSSVDSISQPDKVEMNLSVGGPEASSSEAKLTEGSIAAANPGAKAPPATEAVARTRIDYLAGLVAICSLLVSCEHFMLTFVPGVIMEYLPHHYSSEMAARKTIEPFVFNPIFVGLFFTTSTRFLTSSYLRSADLQVIAEKTVCRAPRLIIPIAVVILFEYFLLDVGAANALEYLPSLTWSPWPNVSVFPNFGWFLNETLQLLFLIPNGAPQVTKHFCTGVLWTIPVQLQNTWTVLLGAIVVGEIRTPWKRMSYYMFCIANGWYALSWTSYFWAGLLLADLDITYHYRSYTQSRWWLHYPLITVALVVTFLSLANDLISIHTGYNFSSVERGVHPDYQFAKPSGARYPDYTEPKLNGLTFAIAAQFLAENSTWTQYVLGSRLLLWFFPHVFTIYLIHGGVFWTVGSSVFLRLATLKWSFTAVTGVTALVSYVTLFALLPIVTPTMEFLGKELTKVVWNQASTKTERWKEAAWPLRPQEVRGLIYPVTGQGREC</sequence>
<evidence type="ECO:0000256" key="1">
    <source>
        <dbReference type="SAM" id="MobiDB-lite"/>
    </source>
</evidence>
<keyword evidence="5" id="KW-1185">Reference proteome</keyword>
<dbReference type="CDD" id="cd00413">
    <property type="entry name" value="Glyco_hydrolase_16"/>
    <property type="match status" value="1"/>
</dbReference>
<feature type="transmembrane region" description="Helical" evidence="2">
    <location>
        <begin position="514"/>
        <end position="532"/>
    </location>
</feature>
<dbReference type="InterPro" id="IPR000757">
    <property type="entry name" value="Beta-glucanase-like"/>
</dbReference>
<keyword evidence="2" id="KW-0472">Membrane</keyword>
<keyword evidence="4" id="KW-0378">Hydrolase</keyword>
<dbReference type="EMBL" id="MU005969">
    <property type="protein sequence ID" value="KAF2861979.1"/>
    <property type="molecule type" value="Genomic_DNA"/>
</dbReference>
<keyword evidence="2" id="KW-1133">Transmembrane helix</keyword>
<feature type="transmembrane region" description="Helical" evidence="2">
    <location>
        <begin position="703"/>
        <end position="721"/>
    </location>
</feature>
<reference evidence="4" key="1">
    <citation type="journal article" date="2020" name="Stud. Mycol.">
        <title>101 Dothideomycetes genomes: a test case for predicting lifestyles and emergence of pathogens.</title>
        <authorList>
            <person name="Haridas S."/>
            <person name="Albert R."/>
            <person name="Binder M."/>
            <person name="Bloem J."/>
            <person name="Labutti K."/>
            <person name="Salamov A."/>
            <person name="Andreopoulos B."/>
            <person name="Baker S."/>
            <person name="Barry K."/>
            <person name="Bills G."/>
            <person name="Bluhm B."/>
            <person name="Cannon C."/>
            <person name="Castanera R."/>
            <person name="Culley D."/>
            <person name="Daum C."/>
            <person name="Ezra D."/>
            <person name="Gonzalez J."/>
            <person name="Henrissat B."/>
            <person name="Kuo A."/>
            <person name="Liang C."/>
            <person name="Lipzen A."/>
            <person name="Lutzoni F."/>
            <person name="Magnuson J."/>
            <person name="Mondo S."/>
            <person name="Nolan M."/>
            <person name="Ohm R."/>
            <person name="Pangilinan J."/>
            <person name="Park H.-J."/>
            <person name="Ramirez L."/>
            <person name="Alfaro M."/>
            <person name="Sun H."/>
            <person name="Tritt A."/>
            <person name="Yoshinaga Y."/>
            <person name="Zwiers L.-H."/>
            <person name="Turgeon B."/>
            <person name="Goodwin S."/>
            <person name="Spatafora J."/>
            <person name="Crous P."/>
            <person name="Grigoriev I."/>
        </authorList>
    </citation>
    <scope>NUCLEOTIDE SEQUENCE</scope>
    <source>
        <strain evidence="4">CBS 480.64</strain>
    </source>
</reference>
<feature type="transmembrane region" description="Helical" evidence="2">
    <location>
        <begin position="824"/>
        <end position="848"/>
    </location>
</feature>
<dbReference type="GO" id="GO:0004553">
    <property type="term" value="F:hydrolase activity, hydrolyzing O-glycosyl compounds"/>
    <property type="evidence" value="ECO:0007669"/>
    <property type="project" value="InterPro"/>
</dbReference>
<dbReference type="AlphaFoldDB" id="A0A6A7C4K2"/>
<dbReference type="Gene3D" id="2.60.120.200">
    <property type="match status" value="1"/>
</dbReference>
<dbReference type="SUPFAM" id="SSF49899">
    <property type="entry name" value="Concanavalin A-like lectins/glucanases"/>
    <property type="match status" value="1"/>
</dbReference>
<accession>A0A6A7C4K2</accession>
<dbReference type="InterPro" id="IPR013320">
    <property type="entry name" value="ConA-like_dom_sf"/>
</dbReference>
<evidence type="ECO:0000313" key="4">
    <source>
        <dbReference type="EMBL" id="KAF2861979.1"/>
    </source>
</evidence>
<feature type="transmembrane region" description="Helical" evidence="2">
    <location>
        <begin position="312"/>
        <end position="334"/>
    </location>
</feature>
<name>A0A6A7C4K2_9PEZI</name>
<feature type="transmembrane region" description="Helical" evidence="2">
    <location>
        <begin position="661"/>
        <end position="683"/>
    </location>
</feature>
<feature type="domain" description="GH16" evidence="3">
    <location>
        <begin position="88"/>
        <end position="241"/>
    </location>
</feature>
<dbReference type="OrthoDB" id="25131at2759"/>
<dbReference type="Proteomes" id="UP000799421">
    <property type="component" value="Unassembled WGS sequence"/>
</dbReference>